<evidence type="ECO:0000313" key="3">
    <source>
        <dbReference type="Proteomes" id="UP000031278"/>
    </source>
</evidence>
<dbReference type="AlphaFoldDB" id="A0A0B9GHF2"/>
<dbReference type="EMBL" id="JWLZ01000113">
    <property type="protein sequence ID" value="KHT64180.1"/>
    <property type="molecule type" value="Genomic_DNA"/>
</dbReference>
<organism evidence="2 3">
    <name type="scientific">Photobacterium gaetbulicola</name>
    <dbReference type="NCBI Taxonomy" id="1295392"/>
    <lineage>
        <taxon>Bacteria</taxon>
        <taxon>Pseudomonadati</taxon>
        <taxon>Pseudomonadota</taxon>
        <taxon>Gammaproteobacteria</taxon>
        <taxon>Vibrionales</taxon>
        <taxon>Vibrionaceae</taxon>
        <taxon>Photobacterium</taxon>
    </lineage>
</organism>
<proteinExistence type="predicted"/>
<evidence type="ECO:0000313" key="2">
    <source>
        <dbReference type="EMBL" id="KHT64180.1"/>
    </source>
</evidence>
<protein>
    <recommendedName>
        <fullName evidence="1">BioF2-like acetyltransferase domain-containing protein</fullName>
    </recommendedName>
</protein>
<comment type="caution">
    <text evidence="2">The sequence shown here is derived from an EMBL/GenBank/DDBJ whole genome shotgun (WGS) entry which is preliminary data.</text>
</comment>
<dbReference type="InterPro" id="IPR016181">
    <property type="entry name" value="Acyl_CoA_acyltransferase"/>
</dbReference>
<gene>
    <name evidence="2" type="ORF">RJ45_07840</name>
</gene>
<accession>A0A0B9GHF2</accession>
<dbReference type="RefSeq" id="WP_039460434.1">
    <property type="nucleotide sequence ID" value="NZ_JWLZ01000113.1"/>
</dbReference>
<sequence>MNRQNNAIDCELYFCPDREWLQQAWTELEARSEPNIFLSWLWIGSWFNSLVGDYYVVEAKINNEVVGLGVIITRTDSYYRFFRGVPCYLHRIGDELSDQAWIEYNDFLMVKGQEDSIRHEMITTVMQEIVGNGKFIVGASHSEVTATMLDNYGIESIWESYTYQIDLELLRDQNKTLSEAISRSARYQIMRSIRLYQEYGELKVSTADSVEEALAYFEMAKPMHIQRWGDQLGQSGFCNPQFTRFHEMLIRSGVPLGHVRLHKITAGNELISIMYNFHWHGRVTFYLSALNYDLFDKHLKPGMVSHFMLINMAMEQGFSRYDFMAGTARYKRTFANSTSSLYVYEMRKSKSLLALKNKLRYVKHQLSEWR</sequence>
<evidence type="ECO:0000259" key="1">
    <source>
        <dbReference type="Pfam" id="PF13480"/>
    </source>
</evidence>
<dbReference type="Gene3D" id="3.40.630.30">
    <property type="match status" value="1"/>
</dbReference>
<dbReference type="Proteomes" id="UP000031278">
    <property type="component" value="Unassembled WGS sequence"/>
</dbReference>
<dbReference type="SUPFAM" id="SSF55729">
    <property type="entry name" value="Acyl-CoA N-acyltransferases (Nat)"/>
    <property type="match status" value="1"/>
</dbReference>
<dbReference type="InterPro" id="IPR038740">
    <property type="entry name" value="BioF2-like_GNAT_dom"/>
</dbReference>
<reference evidence="2 3" key="1">
    <citation type="submission" date="2014-12" db="EMBL/GenBank/DDBJ databases">
        <title>Genome sequencing of Photobacterium gaetbulicola AD005a.</title>
        <authorList>
            <person name="Adrian T.G.S."/>
            <person name="Chan K.G."/>
        </authorList>
    </citation>
    <scope>NUCLEOTIDE SEQUENCE [LARGE SCALE GENOMIC DNA]</scope>
    <source>
        <strain evidence="2 3">AD005a</strain>
    </source>
</reference>
<dbReference type="Pfam" id="PF13480">
    <property type="entry name" value="Acetyltransf_6"/>
    <property type="match status" value="1"/>
</dbReference>
<feature type="domain" description="BioF2-like acetyltransferase" evidence="1">
    <location>
        <begin position="183"/>
        <end position="332"/>
    </location>
</feature>
<name>A0A0B9GHF2_9GAMM</name>